<comment type="catalytic activity">
    <reaction evidence="1">
        <text>ATP + protein L-histidine = ADP + protein N-phospho-L-histidine.</text>
        <dbReference type="EC" id="2.7.13.3"/>
    </reaction>
</comment>
<evidence type="ECO:0000256" key="8">
    <source>
        <dbReference type="ARBA" id="ARBA00023012"/>
    </source>
</evidence>
<evidence type="ECO:0000259" key="9">
    <source>
        <dbReference type="PROSITE" id="PS50109"/>
    </source>
</evidence>
<dbReference type="CDD" id="cd16917">
    <property type="entry name" value="HATPase_UhpB-NarQ-NarX-like"/>
    <property type="match status" value="1"/>
</dbReference>
<sequence length="407" mass="42679">MTGPGTVLGRLYRAAPAVQDSVLAAALLLPDLFLFSDFALPSVGLADRLLTVGYAVLGYAALAVRRRAPLAVFGHVWAHALGGELLTAAGAFDYSPTLALLTALYTVAALRGARPAVLALVSVAVPVALSVRAALADVPEAERLTSLLGVACFYGLLHLEVWAVGRWVRAGRAAAIRDRLAVARAEEAVLSERARTARELHDIVANAVTVMVLQAGGARHVLRTDPDRVECALEQIESCGKTAVAELRHMLLVLRADGERLAADEPSFGLADLDPLLNGVRQAGLTAHLRVTGDPAPLGRSVDLTAYRLVQEALTNAAKHAGPGAVTVVRLDWHPAGDRLKITILDDGRGVPPADRSELSTGHGLLGLRERVAVCGGTFEAGPVRNGGFRVTAGLPTRELSPQEAGS</sequence>
<dbReference type="InterPro" id="IPR055558">
    <property type="entry name" value="DUF7134"/>
</dbReference>
<dbReference type="Pfam" id="PF07730">
    <property type="entry name" value="HisKA_3"/>
    <property type="match status" value="1"/>
</dbReference>
<evidence type="ECO:0000256" key="5">
    <source>
        <dbReference type="ARBA" id="ARBA00022741"/>
    </source>
</evidence>
<keyword evidence="8" id="KW-0902">Two-component regulatory system</keyword>
<dbReference type="InterPro" id="IPR011712">
    <property type="entry name" value="Sig_transdc_His_kin_sub3_dim/P"/>
</dbReference>
<keyword evidence="6 10" id="KW-0418">Kinase</keyword>
<dbReference type="EMBL" id="CP029193">
    <property type="protein sequence ID" value="QES25207.1"/>
    <property type="molecule type" value="Genomic_DNA"/>
</dbReference>
<reference evidence="10 11" key="1">
    <citation type="submission" date="2018-05" db="EMBL/GenBank/DDBJ databases">
        <title>Streptomyces venezuelae.</title>
        <authorList>
            <person name="Kim W."/>
            <person name="Lee N."/>
            <person name="Cho B.-K."/>
        </authorList>
    </citation>
    <scope>NUCLEOTIDE SEQUENCE [LARGE SCALE GENOMIC DNA]</scope>
    <source>
        <strain evidence="10 11">ATCC 14583</strain>
    </source>
</reference>
<keyword evidence="7" id="KW-0067">ATP-binding</keyword>
<dbReference type="Proteomes" id="UP000323046">
    <property type="component" value="Chromosome"/>
</dbReference>
<dbReference type="InterPro" id="IPR003594">
    <property type="entry name" value="HATPase_dom"/>
</dbReference>
<evidence type="ECO:0000256" key="3">
    <source>
        <dbReference type="ARBA" id="ARBA00022553"/>
    </source>
</evidence>
<dbReference type="Gene3D" id="3.30.565.10">
    <property type="entry name" value="Histidine kinase-like ATPase, C-terminal domain"/>
    <property type="match status" value="1"/>
</dbReference>
<dbReference type="InterPro" id="IPR005467">
    <property type="entry name" value="His_kinase_dom"/>
</dbReference>
<dbReference type="GO" id="GO:0005524">
    <property type="term" value="F:ATP binding"/>
    <property type="evidence" value="ECO:0007669"/>
    <property type="project" value="UniProtKB-KW"/>
</dbReference>
<accession>A0A5P2B5D1</accession>
<dbReference type="SMART" id="SM00387">
    <property type="entry name" value="HATPase_c"/>
    <property type="match status" value="1"/>
</dbReference>
<feature type="domain" description="Histidine kinase" evidence="9">
    <location>
        <begin position="308"/>
        <end position="399"/>
    </location>
</feature>
<dbReference type="PROSITE" id="PS50109">
    <property type="entry name" value="HIS_KIN"/>
    <property type="match status" value="1"/>
</dbReference>
<dbReference type="InterPro" id="IPR036890">
    <property type="entry name" value="HATPase_C_sf"/>
</dbReference>
<dbReference type="Pfam" id="PF02518">
    <property type="entry name" value="HATPase_c"/>
    <property type="match status" value="1"/>
</dbReference>
<dbReference type="GO" id="GO:0046983">
    <property type="term" value="F:protein dimerization activity"/>
    <property type="evidence" value="ECO:0007669"/>
    <property type="project" value="InterPro"/>
</dbReference>
<evidence type="ECO:0000256" key="4">
    <source>
        <dbReference type="ARBA" id="ARBA00022679"/>
    </source>
</evidence>
<protein>
    <recommendedName>
        <fullName evidence="2">histidine kinase</fullName>
        <ecNumber evidence="2">2.7.13.3</ecNumber>
    </recommendedName>
</protein>
<keyword evidence="5" id="KW-0547">Nucleotide-binding</keyword>
<dbReference type="Pfam" id="PF23539">
    <property type="entry name" value="DUF7134"/>
    <property type="match status" value="1"/>
</dbReference>
<dbReference type="GO" id="GO:0016020">
    <property type="term" value="C:membrane"/>
    <property type="evidence" value="ECO:0007669"/>
    <property type="project" value="InterPro"/>
</dbReference>
<evidence type="ECO:0000256" key="2">
    <source>
        <dbReference type="ARBA" id="ARBA00012438"/>
    </source>
</evidence>
<keyword evidence="11" id="KW-1185">Reference proteome</keyword>
<evidence type="ECO:0000313" key="11">
    <source>
        <dbReference type="Proteomes" id="UP000323046"/>
    </source>
</evidence>
<evidence type="ECO:0000313" key="10">
    <source>
        <dbReference type="EMBL" id="QES25207.1"/>
    </source>
</evidence>
<evidence type="ECO:0000256" key="1">
    <source>
        <dbReference type="ARBA" id="ARBA00000085"/>
    </source>
</evidence>
<dbReference type="EC" id="2.7.13.3" evidence="2"/>
<dbReference type="AlphaFoldDB" id="A0A5P2B5D1"/>
<dbReference type="OrthoDB" id="227596at2"/>
<name>A0A5P2B5D1_STRVZ</name>
<dbReference type="RefSeq" id="WP_150164015.1">
    <property type="nucleotide sequence ID" value="NZ_CP029193.1"/>
</dbReference>
<keyword evidence="3" id="KW-0597">Phosphoprotein</keyword>
<dbReference type="SUPFAM" id="SSF55874">
    <property type="entry name" value="ATPase domain of HSP90 chaperone/DNA topoisomerase II/histidine kinase"/>
    <property type="match status" value="1"/>
</dbReference>
<evidence type="ECO:0000256" key="7">
    <source>
        <dbReference type="ARBA" id="ARBA00022840"/>
    </source>
</evidence>
<dbReference type="InterPro" id="IPR050482">
    <property type="entry name" value="Sensor_HK_TwoCompSys"/>
</dbReference>
<organism evidence="10 11">
    <name type="scientific">Streptomyces venezuelae</name>
    <dbReference type="NCBI Taxonomy" id="54571"/>
    <lineage>
        <taxon>Bacteria</taxon>
        <taxon>Bacillati</taxon>
        <taxon>Actinomycetota</taxon>
        <taxon>Actinomycetes</taxon>
        <taxon>Kitasatosporales</taxon>
        <taxon>Streptomycetaceae</taxon>
        <taxon>Streptomyces</taxon>
    </lineage>
</organism>
<keyword evidence="4" id="KW-0808">Transferase</keyword>
<gene>
    <name evidence="10" type="ORF">DEJ47_00905</name>
</gene>
<dbReference type="PANTHER" id="PTHR24421">
    <property type="entry name" value="NITRATE/NITRITE SENSOR PROTEIN NARX-RELATED"/>
    <property type="match status" value="1"/>
</dbReference>
<dbReference type="Gene3D" id="1.20.5.1930">
    <property type="match status" value="1"/>
</dbReference>
<evidence type="ECO:0000256" key="6">
    <source>
        <dbReference type="ARBA" id="ARBA00022777"/>
    </source>
</evidence>
<dbReference type="GO" id="GO:0000155">
    <property type="term" value="F:phosphorelay sensor kinase activity"/>
    <property type="evidence" value="ECO:0007669"/>
    <property type="project" value="InterPro"/>
</dbReference>
<dbReference type="PANTHER" id="PTHR24421:SF10">
    <property type="entry name" value="NITRATE_NITRITE SENSOR PROTEIN NARQ"/>
    <property type="match status" value="1"/>
</dbReference>
<proteinExistence type="predicted"/>